<protein>
    <recommendedName>
        <fullName evidence="4">Transcription elongation factor GreA/GreB C-terminal domain-containing protein</fullName>
    </recommendedName>
</protein>
<feature type="compositionally biased region" description="Acidic residues" evidence="1">
    <location>
        <begin position="160"/>
        <end position="170"/>
    </location>
</feature>
<sequence>MSPAILPKLTPRDFAILENMLADHLGDDELLITAIRKKLEDAKIVFSEDLPGDVVTIGSRVTFTVDGAWPQERRLVTLAHYVPGQDHQSVASLRGIGLLGQAAGDKIEIDFDGRIVALEIHKVLYQPEAESKTQRQAADMHLVSDRKASRSSGAGRPDPLSDDDPGPSAA</sequence>
<dbReference type="Gene3D" id="3.10.50.30">
    <property type="entry name" value="Transcription elongation factor, GreA/GreB, C-terminal domain"/>
    <property type="match status" value="1"/>
</dbReference>
<accession>A0ABY6ITV3</accession>
<evidence type="ECO:0000313" key="2">
    <source>
        <dbReference type="EMBL" id="UYQ72615.1"/>
    </source>
</evidence>
<gene>
    <name evidence="2" type="ORF">OF122_02180</name>
</gene>
<evidence type="ECO:0008006" key="4">
    <source>
        <dbReference type="Google" id="ProtNLM"/>
    </source>
</evidence>
<feature type="region of interest" description="Disordered" evidence="1">
    <location>
        <begin position="129"/>
        <end position="170"/>
    </location>
</feature>
<proteinExistence type="predicted"/>
<reference evidence="2" key="1">
    <citation type="submission" date="2022-10" db="EMBL/GenBank/DDBJ databases">
        <title>YIM 151497 complete genome.</title>
        <authorList>
            <person name="Chen X."/>
        </authorList>
    </citation>
    <scope>NUCLEOTIDE SEQUENCE</scope>
    <source>
        <strain evidence="2">YIM 151497</strain>
    </source>
</reference>
<evidence type="ECO:0000313" key="3">
    <source>
        <dbReference type="Proteomes" id="UP001163882"/>
    </source>
</evidence>
<dbReference type="EMBL" id="CP107716">
    <property type="protein sequence ID" value="UYQ72615.1"/>
    <property type="molecule type" value="Genomic_DNA"/>
</dbReference>
<keyword evidence="3" id="KW-1185">Reference proteome</keyword>
<dbReference type="RefSeq" id="WP_264226237.1">
    <property type="nucleotide sequence ID" value="NZ_CP107716.1"/>
</dbReference>
<dbReference type="SUPFAM" id="SSF54534">
    <property type="entry name" value="FKBP-like"/>
    <property type="match status" value="1"/>
</dbReference>
<dbReference type="InterPro" id="IPR036953">
    <property type="entry name" value="GreA/GreB_C_sf"/>
</dbReference>
<evidence type="ECO:0000256" key="1">
    <source>
        <dbReference type="SAM" id="MobiDB-lite"/>
    </source>
</evidence>
<dbReference type="Proteomes" id="UP001163882">
    <property type="component" value="Chromosome"/>
</dbReference>
<organism evidence="2 3">
    <name type="scientific">Pelagibacterium flavum</name>
    <dbReference type="NCBI Taxonomy" id="2984530"/>
    <lineage>
        <taxon>Bacteria</taxon>
        <taxon>Pseudomonadati</taxon>
        <taxon>Pseudomonadota</taxon>
        <taxon>Alphaproteobacteria</taxon>
        <taxon>Hyphomicrobiales</taxon>
        <taxon>Devosiaceae</taxon>
        <taxon>Pelagibacterium</taxon>
    </lineage>
</organism>
<name>A0ABY6ITV3_9HYPH</name>